<dbReference type="AlphaFoldDB" id="A0A7R9CC85"/>
<evidence type="ECO:0000313" key="1">
    <source>
        <dbReference type="EMBL" id="CAD7393353.1"/>
    </source>
</evidence>
<gene>
    <name evidence="1" type="ORF">TCEB3V08_LOCUS1326</name>
</gene>
<proteinExistence type="predicted"/>
<sequence length="117" mass="13106">MSHTNLRSSLCTARCCSNRSFSGYAIWHSGQQYKVEPSNAVVRRISPGRGRGGRGMYGFFLYFRFFLAWKQEGGRDILLQWIPGDLPNSATLYQLVQLPEQSKPGALSSPAGYILQT</sequence>
<name>A0A7R9CC85_TIMCR</name>
<accession>A0A7R9CC85</accession>
<reference evidence="1" key="1">
    <citation type="submission" date="2020-11" db="EMBL/GenBank/DDBJ databases">
        <authorList>
            <person name="Tran Van P."/>
        </authorList>
    </citation>
    <scope>NUCLEOTIDE SEQUENCE</scope>
</reference>
<dbReference type="EMBL" id="OC316696">
    <property type="protein sequence ID" value="CAD7393353.1"/>
    <property type="molecule type" value="Genomic_DNA"/>
</dbReference>
<organism evidence="1">
    <name type="scientific">Timema cristinae</name>
    <name type="common">Walking stick</name>
    <dbReference type="NCBI Taxonomy" id="61476"/>
    <lineage>
        <taxon>Eukaryota</taxon>
        <taxon>Metazoa</taxon>
        <taxon>Ecdysozoa</taxon>
        <taxon>Arthropoda</taxon>
        <taxon>Hexapoda</taxon>
        <taxon>Insecta</taxon>
        <taxon>Pterygota</taxon>
        <taxon>Neoptera</taxon>
        <taxon>Polyneoptera</taxon>
        <taxon>Phasmatodea</taxon>
        <taxon>Timematodea</taxon>
        <taxon>Timematoidea</taxon>
        <taxon>Timematidae</taxon>
        <taxon>Timema</taxon>
    </lineage>
</organism>
<protein>
    <submittedName>
        <fullName evidence="1">Uncharacterized protein</fullName>
    </submittedName>
</protein>